<evidence type="ECO:0000313" key="2">
    <source>
        <dbReference type="EMBL" id="KGN49565.1"/>
    </source>
</evidence>
<gene>
    <name evidence="2" type="ORF">Csa_5G002600</name>
</gene>
<keyword evidence="3" id="KW-1185">Reference proteome</keyword>
<reference evidence="2 3" key="1">
    <citation type="journal article" date="2009" name="Nat. Genet.">
        <title>The genome of the cucumber, Cucumis sativus L.</title>
        <authorList>
            <person name="Huang S."/>
            <person name="Li R."/>
            <person name="Zhang Z."/>
            <person name="Li L."/>
            <person name="Gu X."/>
            <person name="Fan W."/>
            <person name="Lucas W.J."/>
            <person name="Wang X."/>
            <person name="Xie B."/>
            <person name="Ni P."/>
            <person name="Ren Y."/>
            <person name="Zhu H."/>
            <person name="Li J."/>
            <person name="Lin K."/>
            <person name="Jin W."/>
            <person name="Fei Z."/>
            <person name="Li G."/>
            <person name="Staub J."/>
            <person name="Kilian A."/>
            <person name="van der Vossen E.A."/>
            <person name="Wu Y."/>
            <person name="Guo J."/>
            <person name="He J."/>
            <person name="Jia Z."/>
            <person name="Ren Y."/>
            <person name="Tian G."/>
            <person name="Lu Y."/>
            <person name="Ruan J."/>
            <person name="Qian W."/>
            <person name="Wang M."/>
            <person name="Huang Q."/>
            <person name="Li B."/>
            <person name="Xuan Z."/>
            <person name="Cao J."/>
            <person name="Asan"/>
            <person name="Wu Z."/>
            <person name="Zhang J."/>
            <person name="Cai Q."/>
            <person name="Bai Y."/>
            <person name="Zhao B."/>
            <person name="Han Y."/>
            <person name="Li Y."/>
            <person name="Li X."/>
            <person name="Wang S."/>
            <person name="Shi Q."/>
            <person name="Liu S."/>
            <person name="Cho W.K."/>
            <person name="Kim J.Y."/>
            <person name="Xu Y."/>
            <person name="Heller-Uszynska K."/>
            <person name="Miao H."/>
            <person name="Cheng Z."/>
            <person name="Zhang S."/>
            <person name="Wu J."/>
            <person name="Yang Y."/>
            <person name="Kang H."/>
            <person name="Li M."/>
            <person name="Liang H."/>
            <person name="Ren X."/>
            <person name="Shi Z."/>
            <person name="Wen M."/>
            <person name="Jian M."/>
            <person name="Yang H."/>
            <person name="Zhang G."/>
            <person name="Yang Z."/>
            <person name="Chen R."/>
            <person name="Liu S."/>
            <person name="Li J."/>
            <person name="Ma L."/>
            <person name="Liu H."/>
            <person name="Zhou Y."/>
            <person name="Zhao J."/>
            <person name="Fang X."/>
            <person name="Li G."/>
            <person name="Fang L."/>
            <person name="Li Y."/>
            <person name="Liu D."/>
            <person name="Zheng H."/>
            <person name="Zhang Y."/>
            <person name="Qin N."/>
            <person name="Li Z."/>
            <person name="Yang G."/>
            <person name="Yang S."/>
            <person name="Bolund L."/>
            <person name="Kristiansen K."/>
            <person name="Zheng H."/>
            <person name="Li S."/>
            <person name="Zhang X."/>
            <person name="Yang H."/>
            <person name="Wang J."/>
            <person name="Sun R."/>
            <person name="Zhang B."/>
            <person name="Jiang S."/>
            <person name="Wang J."/>
            <person name="Du Y."/>
            <person name="Li S."/>
        </authorList>
    </citation>
    <scope>NUCLEOTIDE SEQUENCE [LARGE SCALE GENOMIC DNA]</scope>
    <source>
        <strain evidence="3">cv. 9930</strain>
    </source>
</reference>
<dbReference type="Gramene" id="KGN49565">
    <property type="protein sequence ID" value="KGN49565"/>
    <property type="gene ID" value="Csa_5G002600"/>
</dbReference>
<accession>A0A0A0KIN0</accession>
<feature type="region of interest" description="Disordered" evidence="1">
    <location>
        <begin position="1"/>
        <end position="56"/>
    </location>
</feature>
<reference evidence="2 3" key="2">
    <citation type="journal article" date="2009" name="PLoS ONE">
        <title>An integrated genetic and cytogenetic map of the cucumber genome.</title>
        <authorList>
            <person name="Ren Y."/>
            <person name="Zhang Z."/>
            <person name="Liu J."/>
            <person name="Staub J.E."/>
            <person name="Han Y."/>
            <person name="Cheng Z."/>
            <person name="Li X."/>
            <person name="Lu J."/>
            <person name="Miao H."/>
            <person name="Kang H."/>
            <person name="Xie B."/>
            <person name="Gu X."/>
            <person name="Wang X."/>
            <person name="Du Y."/>
            <person name="Jin W."/>
            <person name="Huang S."/>
        </authorList>
    </citation>
    <scope>NUCLEOTIDE SEQUENCE [LARGE SCALE GENOMIC DNA]</scope>
    <source>
        <strain evidence="3">cv. 9930</strain>
    </source>
</reference>
<organism evidence="2 3">
    <name type="scientific">Cucumis sativus</name>
    <name type="common">Cucumber</name>
    <dbReference type="NCBI Taxonomy" id="3659"/>
    <lineage>
        <taxon>Eukaryota</taxon>
        <taxon>Viridiplantae</taxon>
        <taxon>Streptophyta</taxon>
        <taxon>Embryophyta</taxon>
        <taxon>Tracheophyta</taxon>
        <taxon>Spermatophyta</taxon>
        <taxon>Magnoliopsida</taxon>
        <taxon>eudicotyledons</taxon>
        <taxon>Gunneridae</taxon>
        <taxon>Pentapetalae</taxon>
        <taxon>rosids</taxon>
        <taxon>fabids</taxon>
        <taxon>Cucurbitales</taxon>
        <taxon>Cucurbitaceae</taxon>
        <taxon>Benincaseae</taxon>
        <taxon>Cucumis</taxon>
    </lineage>
</organism>
<dbReference type="AlphaFoldDB" id="A0A0A0KIN0"/>
<dbReference type="EMBL" id="CM002926">
    <property type="protein sequence ID" value="KGN49565.1"/>
    <property type="molecule type" value="Genomic_DNA"/>
</dbReference>
<name>A0A0A0KIN0_CUCSA</name>
<feature type="compositionally biased region" description="Basic residues" evidence="1">
    <location>
        <begin position="42"/>
        <end position="56"/>
    </location>
</feature>
<reference evidence="2 3" key="4">
    <citation type="journal article" date="2011" name="BMC Genomics">
        <title>RNA-Seq improves annotation of protein-coding genes in the cucumber genome.</title>
        <authorList>
            <person name="Li Z."/>
            <person name="Zhang Z."/>
            <person name="Yan P."/>
            <person name="Huang S."/>
            <person name="Fei Z."/>
            <person name="Lin K."/>
        </authorList>
    </citation>
    <scope>NUCLEOTIDE SEQUENCE [LARGE SCALE GENOMIC DNA]</scope>
    <source>
        <strain evidence="3">cv. 9930</strain>
    </source>
</reference>
<proteinExistence type="predicted"/>
<protein>
    <submittedName>
        <fullName evidence="2">Uncharacterized protein</fullName>
    </submittedName>
</protein>
<evidence type="ECO:0000256" key="1">
    <source>
        <dbReference type="SAM" id="MobiDB-lite"/>
    </source>
</evidence>
<dbReference type="Proteomes" id="UP000029981">
    <property type="component" value="Chromosome 5"/>
</dbReference>
<reference evidence="2 3" key="3">
    <citation type="journal article" date="2010" name="BMC Genomics">
        <title>Transcriptome sequencing and comparative analysis of cucumber flowers with different sex types.</title>
        <authorList>
            <person name="Guo S."/>
            <person name="Zheng Y."/>
            <person name="Joung J.G."/>
            <person name="Liu S."/>
            <person name="Zhang Z."/>
            <person name="Crasta O.R."/>
            <person name="Sobral B.W."/>
            <person name="Xu Y."/>
            <person name="Huang S."/>
            <person name="Fei Z."/>
        </authorList>
    </citation>
    <scope>NUCLEOTIDE SEQUENCE [LARGE SCALE GENOMIC DNA]</scope>
    <source>
        <strain evidence="3">cv. 9930</strain>
    </source>
</reference>
<sequence length="102" mass="11825">MTQYGKSAQARLAEKDTSSVSRVGLRGHQQLGLREEISSTHATKRRRRWLRSNGRRLSKKLRPTAVSIEEEEERPFLGGYKDRERRLARQTTSLISARRCDD</sequence>
<evidence type="ECO:0000313" key="3">
    <source>
        <dbReference type="Proteomes" id="UP000029981"/>
    </source>
</evidence>